<evidence type="ECO:0000313" key="2">
    <source>
        <dbReference type="Proteomes" id="UP000217289"/>
    </source>
</evidence>
<proteinExistence type="predicted"/>
<dbReference type="Proteomes" id="UP000217289">
    <property type="component" value="Chromosome"/>
</dbReference>
<organism evidence="1 2">
    <name type="scientific">Melittangium boletus DSM 14713</name>
    <dbReference type="NCBI Taxonomy" id="1294270"/>
    <lineage>
        <taxon>Bacteria</taxon>
        <taxon>Pseudomonadati</taxon>
        <taxon>Myxococcota</taxon>
        <taxon>Myxococcia</taxon>
        <taxon>Myxococcales</taxon>
        <taxon>Cystobacterineae</taxon>
        <taxon>Archangiaceae</taxon>
        <taxon>Melittangium</taxon>
    </lineage>
</organism>
<gene>
    <name evidence="1" type="ORF">MEBOL_007081</name>
</gene>
<name>A0A250IQQ5_9BACT</name>
<sequence>MSRVLYDFLSESFLFRDDYISAQYGNISEAQLESELRKYREHALSRLDELRSNLTTSPSRLSVYFDSTASVSTSVLKQSALYYDRAIMDDPIFRESRPHDPMPEFRQMVGHPRKTVDRAALAQSAHFMKEVTPMVAGGFAGFAPISLTHEPPKMVPLLASGNFFEERVPPELRAFFDERTSAFSVEVLPGGKGYVRHGPLAPCRHIGVKFGDYPSQWGYFLPQLESTRIIDEERRIVEFVQSMPDTPPDETVFLNWVRQSKNLAAADLLNHVATDVNNAAATRSYLCANSAFVADLLALERTSSTPEEDIARLALRLELPIVDGVSMADLMCIRSNEGESFEIFRTELAAKLRDIRHVADPAAQEAKLRDLEHDFSVTQVERLSQQLVRLKRDLWPSLALGAVSMTAILIEPQIKILGLAGVAISATAAGVKYLNSARQIPALFLWKLKKNLRPKDR</sequence>
<protein>
    <submittedName>
        <fullName evidence="1">Uncharacterized protein</fullName>
    </submittedName>
</protein>
<accession>A0A250IQQ5</accession>
<dbReference type="KEGG" id="mbd:MEBOL_007081"/>
<evidence type="ECO:0000313" key="1">
    <source>
        <dbReference type="EMBL" id="ATB33583.1"/>
    </source>
</evidence>
<reference evidence="1 2" key="1">
    <citation type="submission" date="2017-06" db="EMBL/GenBank/DDBJ databases">
        <authorList>
            <person name="Kim H.J."/>
            <person name="Triplett B.A."/>
        </authorList>
    </citation>
    <scope>NUCLEOTIDE SEQUENCE [LARGE SCALE GENOMIC DNA]</scope>
    <source>
        <strain evidence="1 2">DSM 14713</strain>
    </source>
</reference>
<keyword evidence="2" id="KW-1185">Reference proteome</keyword>
<dbReference type="AlphaFoldDB" id="A0A250IQQ5"/>
<dbReference type="RefSeq" id="WP_157823862.1">
    <property type="nucleotide sequence ID" value="NZ_CP022163.1"/>
</dbReference>
<dbReference type="OrthoDB" id="1489315at2"/>
<dbReference type="EMBL" id="CP022163">
    <property type="protein sequence ID" value="ATB33583.1"/>
    <property type="molecule type" value="Genomic_DNA"/>
</dbReference>